<feature type="compositionally biased region" description="Low complexity" evidence="1">
    <location>
        <begin position="126"/>
        <end position="138"/>
    </location>
</feature>
<proteinExistence type="predicted"/>
<evidence type="ECO:0000313" key="3">
    <source>
        <dbReference type="Proteomes" id="UP000566819"/>
    </source>
</evidence>
<evidence type="ECO:0000313" key="2">
    <source>
        <dbReference type="EMBL" id="KAF4635815.1"/>
    </source>
</evidence>
<gene>
    <name evidence="2" type="ORF">G7Y89_g2295</name>
</gene>
<feature type="compositionally biased region" description="Polar residues" evidence="1">
    <location>
        <begin position="160"/>
        <end position="181"/>
    </location>
</feature>
<feature type="region of interest" description="Disordered" evidence="1">
    <location>
        <begin position="1"/>
        <end position="190"/>
    </location>
</feature>
<dbReference type="AlphaFoldDB" id="A0A8H4RVH1"/>
<comment type="caution">
    <text evidence="2">The sequence shown here is derived from an EMBL/GenBank/DDBJ whole genome shotgun (WGS) entry which is preliminary data.</text>
</comment>
<feature type="region of interest" description="Disordered" evidence="1">
    <location>
        <begin position="207"/>
        <end position="226"/>
    </location>
</feature>
<feature type="compositionally biased region" description="Low complexity" evidence="1">
    <location>
        <begin position="54"/>
        <end position="87"/>
    </location>
</feature>
<feature type="compositionally biased region" description="Low complexity" evidence="1">
    <location>
        <begin position="10"/>
        <end position="30"/>
    </location>
</feature>
<name>A0A8H4RVH1_9HELO</name>
<feature type="compositionally biased region" description="Polar residues" evidence="1">
    <location>
        <begin position="110"/>
        <end position="121"/>
    </location>
</feature>
<evidence type="ECO:0000256" key="1">
    <source>
        <dbReference type="SAM" id="MobiDB-lite"/>
    </source>
</evidence>
<dbReference type="EMBL" id="JAAMPI010000098">
    <property type="protein sequence ID" value="KAF4635815.1"/>
    <property type="molecule type" value="Genomic_DNA"/>
</dbReference>
<keyword evidence="3" id="KW-1185">Reference proteome</keyword>
<accession>A0A8H4RVH1</accession>
<protein>
    <submittedName>
        <fullName evidence="2">Uncharacterized protein</fullName>
    </submittedName>
</protein>
<feature type="compositionally biased region" description="Basic and acidic residues" evidence="1">
    <location>
        <begin position="143"/>
        <end position="159"/>
    </location>
</feature>
<organism evidence="2 3">
    <name type="scientific">Cudoniella acicularis</name>
    <dbReference type="NCBI Taxonomy" id="354080"/>
    <lineage>
        <taxon>Eukaryota</taxon>
        <taxon>Fungi</taxon>
        <taxon>Dikarya</taxon>
        <taxon>Ascomycota</taxon>
        <taxon>Pezizomycotina</taxon>
        <taxon>Leotiomycetes</taxon>
        <taxon>Helotiales</taxon>
        <taxon>Tricladiaceae</taxon>
        <taxon>Cudoniella</taxon>
    </lineage>
</organism>
<sequence length="226" mass="24197">MSENPSPFESKTVAPPASTSSSFTSAPKSTSEQKPLKGPAMGPSFHMTIEHQRSISGVSSKVQGSSSSSKTPSSLSQALNSSSRVSSKGPPMGPSFHITSEYKREKKGSKATNAVSSSDFALSTMAPPASSGPFSSSSRVKTKTSDSKPQRLSTLREESTYSVPNQAPSSPSTTYSQVQTDSKPERLGTTREDVFYHQLFIHHQCLRASRNAARPQEKKSPTHQKA</sequence>
<reference evidence="2 3" key="1">
    <citation type="submission" date="2020-03" db="EMBL/GenBank/DDBJ databases">
        <title>Draft Genome Sequence of Cudoniella acicularis.</title>
        <authorList>
            <person name="Buettner E."/>
            <person name="Kellner H."/>
        </authorList>
    </citation>
    <scope>NUCLEOTIDE SEQUENCE [LARGE SCALE GENOMIC DNA]</scope>
    <source>
        <strain evidence="2 3">DSM 108380</strain>
    </source>
</reference>
<dbReference type="Proteomes" id="UP000566819">
    <property type="component" value="Unassembled WGS sequence"/>
</dbReference>